<dbReference type="InterPro" id="IPR036920">
    <property type="entry name" value="Ribosomal_uL16_sf"/>
</dbReference>
<proteinExistence type="inferred from homology"/>
<dbReference type="SUPFAM" id="SSF54686">
    <property type="entry name" value="Ribosomal protein L16p/L10e"/>
    <property type="match status" value="1"/>
</dbReference>
<evidence type="ECO:0000313" key="9">
    <source>
        <dbReference type="EMBL" id="CAG4635059.1"/>
    </source>
</evidence>
<accession>A0A9N6WRB7</accession>
<dbReference type="CDD" id="cd01433">
    <property type="entry name" value="Ribosomal_L16_L10e"/>
    <property type="match status" value="1"/>
</dbReference>
<keyword evidence="5" id="KW-0496">Mitochondrion</keyword>
<evidence type="ECO:0000256" key="4">
    <source>
        <dbReference type="ARBA" id="ARBA00022980"/>
    </source>
</evidence>
<comment type="subcellular location">
    <subcellularLocation>
        <location evidence="1">Mitochondrion</location>
    </subcellularLocation>
</comment>
<dbReference type="GO" id="GO:0005743">
    <property type="term" value="C:mitochondrial inner membrane"/>
    <property type="evidence" value="ECO:0007669"/>
    <property type="project" value="UniProtKB-ARBA"/>
</dbReference>
<dbReference type="InterPro" id="IPR000114">
    <property type="entry name" value="Ribosomal_uL16_bact-type"/>
</dbReference>
<comment type="similarity">
    <text evidence="2">Belongs to the universal ribosomal protein uL16 family.</text>
</comment>
<dbReference type="GO" id="GO:0032543">
    <property type="term" value="P:mitochondrial translation"/>
    <property type="evidence" value="ECO:0007669"/>
    <property type="project" value="TreeGrafter"/>
</dbReference>
<dbReference type="GO" id="GO:0005762">
    <property type="term" value="C:mitochondrial large ribosomal subunit"/>
    <property type="evidence" value="ECO:0007669"/>
    <property type="project" value="TreeGrafter"/>
</dbReference>
<evidence type="ECO:0000256" key="5">
    <source>
        <dbReference type="ARBA" id="ARBA00023128"/>
    </source>
</evidence>
<evidence type="ECO:0000256" key="2">
    <source>
        <dbReference type="ARBA" id="ARBA00008931"/>
    </source>
</evidence>
<protein>
    <recommendedName>
        <fullName evidence="7">Large ribosomal subunit protein uL16m</fullName>
    </recommendedName>
    <alternativeName>
        <fullName evidence="8">39S ribosomal protein L16, mitochondrial</fullName>
    </alternativeName>
</protein>
<dbReference type="InterPro" id="IPR047873">
    <property type="entry name" value="Ribosomal_uL16"/>
</dbReference>
<evidence type="ECO:0000256" key="3">
    <source>
        <dbReference type="ARBA" id="ARBA00022946"/>
    </source>
</evidence>
<dbReference type="PANTHER" id="PTHR12220:SF13">
    <property type="entry name" value="LARGE RIBOSOMAL SUBUNIT PROTEIN UL16M"/>
    <property type="match status" value="1"/>
</dbReference>
<dbReference type="Pfam" id="PF00252">
    <property type="entry name" value="Ribosomal_L16"/>
    <property type="match status" value="1"/>
</dbReference>
<dbReference type="PANTHER" id="PTHR12220">
    <property type="entry name" value="50S/60S RIBOSOMAL PROTEIN L16"/>
    <property type="match status" value="1"/>
</dbReference>
<keyword evidence="3" id="KW-0809">Transit peptide</keyword>
<evidence type="ECO:0000256" key="1">
    <source>
        <dbReference type="ARBA" id="ARBA00004173"/>
    </source>
</evidence>
<evidence type="ECO:0000256" key="8">
    <source>
        <dbReference type="ARBA" id="ARBA00035440"/>
    </source>
</evidence>
<gene>
    <name evidence="9" type="primary">EOG090X0DE4</name>
</gene>
<dbReference type="InterPro" id="IPR016180">
    <property type="entry name" value="Ribosomal_uL16_dom"/>
</dbReference>
<evidence type="ECO:0000256" key="6">
    <source>
        <dbReference type="ARBA" id="ARBA00023274"/>
    </source>
</evidence>
<organism evidence="9">
    <name type="scientific">Alona affinis</name>
    <dbReference type="NCBI Taxonomy" id="381656"/>
    <lineage>
        <taxon>Eukaryota</taxon>
        <taxon>Metazoa</taxon>
        <taxon>Ecdysozoa</taxon>
        <taxon>Arthropoda</taxon>
        <taxon>Crustacea</taxon>
        <taxon>Branchiopoda</taxon>
        <taxon>Diplostraca</taxon>
        <taxon>Cladocera</taxon>
        <taxon>Anomopoda</taxon>
        <taxon>Chydoridae</taxon>
        <taxon>Alona</taxon>
    </lineage>
</organism>
<dbReference type="EMBL" id="OC978404">
    <property type="protein sequence ID" value="CAG4635059.1"/>
    <property type="molecule type" value="Genomic_DNA"/>
</dbReference>
<dbReference type="FunFam" id="3.90.1170.10:FF:000005">
    <property type="entry name" value="39S ribosomal protein L16, mitochondrial"/>
    <property type="match status" value="1"/>
</dbReference>
<dbReference type="GO" id="GO:0003735">
    <property type="term" value="F:structural constituent of ribosome"/>
    <property type="evidence" value="ECO:0007669"/>
    <property type="project" value="InterPro"/>
</dbReference>
<dbReference type="AlphaFoldDB" id="A0A9N6WRB7"/>
<keyword evidence="4" id="KW-0689">Ribosomal protein</keyword>
<dbReference type="GO" id="GO:0019843">
    <property type="term" value="F:rRNA binding"/>
    <property type="evidence" value="ECO:0007669"/>
    <property type="project" value="InterPro"/>
</dbReference>
<name>A0A9N6WRB7_9CRUS</name>
<reference evidence="9" key="1">
    <citation type="submission" date="2021-04" db="EMBL/GenBank/DDBJ databases">
        <authorList>
            <person name="Cornetti L."/>
        </authorList>
    </citation>
    <scope>NUCLEOTIDE SEQUENCE</scope>
</reference>
<keyword evidence="6" id="KW-0687">Ribonucleoprotein</keyword>
<dbReference type="Gene3D" id="3.90.1170.10">
    <property type="entry name" value="Ribosomal protein L10e/L16"/>
    <property type="match status" value="1"/>
</dbReference>
<evidence type="ECO:0000256" key="7">
    <source>
        <dbReference type="ARBA" id="ARBA00035302"/>
    </source>
</evidence>
<sequence length="241" mass="27937">MLLATIHNSTWLLRPCVSFTQQIAGMKRLMPPRLFDHIELPEKVKLPFVEKVPVYPAGVKPPKMTKNIIFMRGPEPIHNQFIYKQYGVVALCGGRLRSGHFDMIRMTINRKMDPSKMFAVWRVDPPWQPLTRKGQGKRMGGGKGPIDHYVTPIKGGRVIIELGGKIEFEEALPFLSEVAHKLPFKAIATSYEKMEEEKVLEKELEAKNINPYTAEYVIRNNMGGCHRWISRYDKLWFFKYY</sequence>